<keyword evidence="2" id="KW-1185">Reference proteome</keyword>
<evidence type="ECO:0000313" key="2">
    <source>
        <dbReference type="Proteomes" id="UP000240883"/>
    </source>
</evidence>
<dbReference type="PANTHER" id="PTHR24148">
    <property type="entry name" value="ANKYRIN REPEAT DOMAIN-CONTAINING PROTEIN 39 HOMOLOG-RELATED"/>
    <property type="match status" value="1"/>
</dbReference>
<dbReference type="Proteomes" id="UP000240883">
    <property type="component" value="Unassembled WGS sequence"/>
</dbReference>
<protein>
    <recommendedName>
        <fullName evidence="3">Heterokaryon incompatibility domain-containing protein</fullName>
    </recommendedName>
</protein>
<organism evidence="1 2">
    <name type="scientific">Corynespora cassiicola Philippines</name>
    <dbReference type="NCBI Taxonomy" id="1448308"/>
    <lineage>
        <taxon>Eukaryota</taxon>
        <taxon>Fungi</taxon>
        <taxon>Dikarya</taxon>
        <taxon>Ascomycota</taxon>
        <taxon>Pezizomycotina</taxon>
        <taxon>Dothideomycetes</taxon>
        <taxon>Pleosporomycetidae</taxon>
        <taxon>Pleosporales</taxon>
        <taxon>Corynesporascaceae</taxon>
        <taxon>Corynespora</taxon>
    </lineage>
</organism>
<dbReference type="PANTHER" id="PTHR24148:SF64">
    <property type="entry name" value="HETEROKARYON INCOMPATIBILITY DOMAIN-CONTAINING PROTEIN"/>
    <property type="match status" value="1"/>
</dbReference>
<dbReference type="OrthoDB" id="2157530at2759"/>
<proteinExistence type="predicted"/>
<sequence>MANYILRQVQYSDPYNWQFSIKYDASPKWLDLAHNHEIEAEKIVERDTELLDSTWLFVRLESLSHLLYIVTAQGTLDFIDNFRITRGKICTDPRDRIYALYGLATSDPDHRKDYISVRPDYSKSVAQVFSGITRLFFLQDLDALYRYWPLRSYEGPQFHNTPSWIPDLCFNDSVWATEMDEDTDSIFLGLSVAYFNLHRIRINTPLVRFSDDGMILHAAGIYCGEIRRTIPFSSGKEPLHTFMTSNSELDISVQELFEFFWKVHFGEDYPTSGMESDIGSEKNLDGLWSFMPLDSFTNVVLFTTSTKYWGISSKSLRKNDTVAGLFGYDVPFVLRSRPQGGFWMITTAYMRSNEAVKSLPELVDGHESLPGFAKYGLEEFEIH</sequence>
<dbReference type="EMBL" id="KZ678143">
    <property type="protein sequence ID" value="PSN61770.1"/>
    <property type="molecule type" value="Genomic_DNA"/>
</dbReference>
<gene>
    <name evidence="1" type="ORF">BS50DRAFT_578268</name>
</gene>
<dbReference type="AlphaFoldDB" id="A0A2T2N8S3"/>
<accession>A0A2T2N8S3</accession>
<evidence type="ECO:0000313" key="1">
    <source>
        <dbReference type="EMBL" id="PSN61770.1"/>
    </source>
</evidence>
<evidence type="ECO:0008006" key="3">
    <source>
        <dbReference type="Google" id="ProtNLM"/>
    </source>
</evidence>
<name>A0A2T2N8S3_CORCC</name>
<reference evidence="1 2" key="1">
    <citation type="journal article" date="2018" name="Front. Microbiol.">
        <title>Genome-Wide Analysis of Corynespora cassiicola Leaf Fall Disease Putative Effectors.</title>
        <authorList>
            <person name="Lopez D."/>
            <person name="Ribeiro S."/>
            <person name="Label P."/>
            <person name="Fumanal B."/>
            <person name="Venisse J.S."/>
            <person name="Kohler A."/>
            <person name="de Oliveira R.R."/>
            <person name="Labutti K."/>
            <person name="Lipzen A."/>
            <person name="Lail K."/>
            <person name="Bauer D."/>
            <person name="Ohm R.A."/>
            <person name="Barry K.W."/>
            <person name="Spatafora J."/>
            <person name="Grigoriev I.V."/>
            <person name="Martin F.M."/>
            <person name="Pujade-Renaud V."/>
        </authorList>
    </citation>
    <scope>NUCLEOTIDE SEQUENCE [LARGE SCALE GENOMIC DNA]</scope>
    <source>
        <strain evidence="1 2">Philippines</strain>
    </source>
</reference>
<dbReference type="InterPro" id="IPR052895">
    <property type="entry name" value="HetReg/Transcr_Mod"/>
</dbReference>
<dbReference type="STRING" id="1448308.A0A2T2N8S3"/>